<dbReference type="SUPFAM" id="SSF102705">
    <property type="entry name" value="NIF3 (NGG1p interacting factor 3)-like"/>
    <property type="match status" value="1"/>
</dbReference>
<dbReference type="NCBIfam" id="TIGR00486">
    <property type="entry name" value="YbgI_SA1388"/>
    <property type="match status" value="1"/>
</dbReference>
<evidence type="ECO:0000313" key="7">
    <source>
        <dbReference type="Proteomes" id="UP000216004"/>
    </source>
</evidence>
<dbReference type="GO" id="GO:0046872">
    <property type="term" value="F:metal ion binding"/>
    <property type="evidence" value="ECO:0007669"/>
    <property type="project" value="UniProtKB-KW"/>
</dbReference>
<dbReference type="PANTHER" id="PTHR13799">
    <property type="entry name" value="NGG1 INTERACTING FACTOR 3"/>
    <property type="match status" value="1"/>
</dbReference>
<sequence>MAQLLGTELSLAEVVKVLECLYPLSYAEDWDYPGLVVGDPDWSVNRIYCAVDPTLEIVEEAIESGAQLLVCHHPLFFRSVHEISGKGVHGAIVNRLIQAQCGLWVGHTNADAAMRGVAQAAADAMGLVDQHPLQIVQKDTDDWHVLHGLDGEVGLGRVGRLRRPMSLRDCAGLVASLLPPTQVGVQVAGDPDASVQTVAVLPGSGDSMFDAVRASGVDVYVTSDLRHHPVTDVREQAQYEAQLRFQSGGDTQARPMLINTPHSAIESLWFTYAKYDIPEAVKKATGQTIEIEVTKHSSDPWTFVLR</sequence>
<dbReference type="GO" id="GO:0005737">
    <property type="term" value="C:cytoplasm"/>
    <property type="evidence" value="ECO:0007669"/>
    <property type="project" value="TreeGrafter"/>
</dbReference>
<keyword evidence="4 5" id="KW-0479">Metal-binding</keyword>
<feature type="binding site" evidence="5">
    <location>
        <position position="111"/>
    </location>
    <ligand>
        <name>a divalent metal cation</name>
        <dbReference type="ChEBI" id="CHEBI:60240"/>
        <label>1</label>
    </ligand>
</feature>
<dbReference type="FunFam" id="3.40.1390.30:FF:000001">
    <property type="entry name" value="GTP cyclohydrolase 1 type 2"/>
    <property type="match status" value="1"/>
</dbReference>
<comment type="similarity">
    <text evidence="1">Belongs to the GTP cyclohydrolase I type 2/NIF3 family.</text>
</comment>
<dbReference type="RefSeq" id="WP_094722544.1">
    <property type="nucleotide sequence ID" value="NZ_MWWS01000004.1"/>
</dbReference>
<dbReference type="AlphaFoldDB" id="A0A261ET06"/>
<comment type="caution">
    <text evidence="6">The sequence shown here is derived from an EMBL/GenBank/DDBJ whole genome shotgun (WGS) entry which is preliminary data.</text>
</comment>
<keyword evidence="7" id="KW-1185">Reference proteome</keyword>
<feature type="binding site" evidence="5">
    <location>
        <position position="73"/>
    </location>
    <ligand>
        <name>a divalent metal cation</name>
        <dbReference type="ChEBI" id="CHEBI:60240"/>
        <label>1</label>
    </ligand>
</feature>
<evidence type="ECO:0000256" key="1">
    <source>
        <dbReference type="ARBA" id="ARBA00006964"/>
    </source>
</evidence>
<evidence type="ECO:0000256" key="5">
    <source>
        <dbReference type="PIRSR" id="PIRSR602678-1"/>
    </source>
</evidence>
<accession>A0A261ET06</accession>
<evidence type="ECO:0000313" key="6">
    <source>
        <dbReference type="EMBL" id="OZG50002.1"/>
    </source>
</evidence>
<dbReference type="OrthoDB" id="9795763at2"/>
<dbReference type="EMBL" id="MWWS01000004">
    <property type="protein sequence ID" value="OZG50002.1"/>
    <property type="molecule type" value="Genomic_DNA"/>
</dbReference>
<evidence type="ECO:0000256" key="2">
    <source>
        <dbReference type="ARBA" id="ARBA00011643"/>
    </source>
</evidence>
<protein>
    <recommendedName>
        <fullName evidence="3">GTP cyclohydrolase 1 type 2 homolog</fullName>
    </recommendedName>
</protein>
<dbReference type="Proteomes" id="UP000216004">
    <property type="component" value="Unassembled WGS sequence"/>
</dbReference>
<dbReference type="InterPro" id="IPR002678">
    <property type="entry name" value="DUF34/NIF3"/>
</dbReference>
<reference evidence="6 7" key="1">
    <citation type="journal article" date="2017" name="BMC Genomics">
        <title>Comparative genomic and phylogenomic analyses of the Bifidobacteriaceae family.</title>
        <authorList>
            <person name="Lugli G.A."/>
            <person name="Milani C."/>
            <person name="Turroni F."/>
            <person name="Duranti S."/>
            <person name="Mancabelli L."/>
            <person name="Mangifesta M."/>
            <person name="Ferrario C."/>
            <person name="Modesto M."/>
            <person name="Mattarelli P."/>
            <person name="Jiri K."/>
            <person name="van Sinderen D."/>
            <person name="Ventura M."/>
        </authorList>
    </citation>
    <scope>NUCLEOTIDE SEQUENCE [LARGE SCALE GENOMIC DNA]</scope>
    <source>
        <strain evidence="6 7">DSM 22924</strain>
    </source>
</reference>
<gene>
    <name evidence="6" type="ORF">BOCO_0519</name>
</gene>
<comment type="subunit">
    <text evidence="2">Homohexamer.</text>
</comment>
<evidence type="ECO:0000256" key="4">
    <source>
        <dbReference type="ARBA" id="ARBA00022723"/>
    </source>
</evidence>
<dbReference type="PANTHER" id="PTHR13799:SF14">
    <property type="entry name" value="GTP CYCLOHYDROLASE 1 TYPE 2 HOMOLOG"/>
    <property type="match status" value="1"/>
</dbReference>
<feature type="binding site" evidence="5">
    <location>
        <position position="72"/>
    </location>
    <ligand>
        <name>a divalent metal cation</name>
        <dbReference type="ChEBI" id="CHEBI:60240"/>
        <label>1</label>
    </ligand>
</feature>
<dbReference type="Pfam" id="PF01784">
    <property type="entry name" value="DUF34_NIF3"/>
    <property type="match status" value="1"/>
</dbReference>
<dbReference type="InterPro" id="IPR036069">
    <property type="entry name" value="DUF34/NIF3_sf"/>
</dbReference>
<dbReference type="Gene3D" id="3.40.1390.30">
    <property type="entry name" value="NIF3 (NGG1p interacting factor 3)-like"/>
    <property type="match status" value="2"/>
</dbReference>
<proteinExistence type="inferred from homology"/>
<organism evidence="6 7">
    <name type="scientific">Bombiscardovia coagulans</name>
    <dbReference type="NCBI Taxonomy" id="686666"/>
    <lineage>
        <taxon>Bacteria</taxon>
        <taxon>Bacillati</taxon>
        <taxon>Actinomycetota</taxon>
        <taxon>Actinomycetes</taxon>
        <taxon>Bifidobacteriales</taxon>
        <taxon>Bifidobacteriaceae</taxon>
        <taxon>Bombiscardovia</taxon>
    </lineage>
</organism>
<name>A0A261ET06_9BIFI</name>
<evidence type="ECO:0000256" key="3">
    <source>
        <dbReference type="ARBA" id="ARBA00022112"/>
    </source>
</evidence>